<keyword evidence="3" id="KW-0732">Signal</keyword>
<evidence type="ECO:0000256" key="2">
    <source>
        <dbReference type="ARBA" id="ARBA00022723"/>
    </source>
</evidence>
<dbReference type="GO" id="GO:0046872">
    <property type="term" value="F:metal ion binding"/>
    <property type="evidence" value="ECO:0007669"/>
    <property type="project" value="UniProtKB-KW"/>
</dbReference>
<gene>
    <name evidence="5" type="ORF">MIND_00388100</name>
</gene>
<comment type="cofactor">
    <cofactor evidence="1">
        <name>a divalent metal cation</name>
        <dbReference type="ChEBI" id="CHEBI:60240"/>
    </cofactor>
</comment>
<dbReference type="OrthoDB" id="5945905at2759"/>
<evidence type="ECO:0000313" key="6">
    <source>
        <dbReference type="Proteomes" id="UP000636479"/>
    </source>
</evidence>
<keyword evidence="6" id="KW-1185">Reference proteome</keyword>
<accession>A0A8H6T4D3</accession>
<evidence type="ECO:0000256" key="1">
    <source>
        <dbReference type="ARBA" id="ARBA00001968"/>
    </source>
</evidence>
<dbReference type="GeneID" id="59343228"/>
<dbReference type="AlphaFoldDB" id="A0A8H6T4D3"/>
<organism evidence="5 6">
    <name type="scientific">Mycena indigotica</name>
    <dbReference type="NCBI Taxonomy" id="2126181"/>
    <lineage>
        <taxon>Eukaryota</taxon>
        <taxon>Fungi</taxon>
        <taxon>Dikarya</taxon>
        <taxon>Basidiomycota</taxon>
        <taxon>Agaricomycotina</taxon>
        <taxon>Agaricomycetes</taxon>
        <taxon>Agaricomycetidae</taxon>
        <taxon>Agaricales</taxon>
        <taxon>Marasmiineae</taxon>
        <taxon>Mycenaceae</taxon>
        <taxon>Mycena</taxon>
    </lineage>
</organism>
<evidence type="ECO:0000313" key="5">
    <source>
        <dbReference type="EMBL" id="KAF7310147.1"/>
    </source>
</evidence>
<feature type="signal peptide" evidence="3">
    <location>
        <begin position="1"/>
        <end position="17"/>
    </location>
</feature>
<comment type="caution">
    <text evidence="5">The sequence shown here is derived from an EMBL/GenBank/DDBJ whole genome shotgun (WGS) entry which is preliminary data.</text>
</comment>
<sequence>MEARILAASLGFHGLLGAILDAQDEEWIARQGRMREGGAIDLSTLGDDVWLMHFRFTRGEMGQLAEALDLPVVIQCPDSRNREDRMTALCMLLCRLTHPSRIDDLEMQFGWERSRFSRISRLTAAAVYDRWKHLLRFDPHCLTKEKLAYFGKVVERHGAPLDSVVGFIDGTIRKIARPVRNQRIVYNGWKRIHCLKYHAIVTPDGLFAHVFGPVEGRRHDETVFQQSQVAEILDKHFWSPDGRRLMIYGDPAYGVSGHVLCPFKGADLTEEQRRFNTSMSRNREAVEWGFKEISQQFPFLDYARNQRLLLSPCGLYYLVAIIFVNAHTILHNPQISSYFQCAPPTLDEYFTGGPVDDEELDQWCLESPYEEMEIPEDDDNA</sequence>
<feature type="chain" id="PRO_5034777673" description="DDE Tnp4 domain-containing protein" evidence="3">
    <location>
        <begin position="18"/>
        <end position="381"/>
    </location>
</feature>
<name>A0A8H6T4D3_9AGAR</name>
<dbReference type="Pfam" id="PF13359">
    <property type="entry name" value="DDE_Tnp_4"/>
    <property type="match status" value="1"/>
</dbReference>
<dbReference type="PANTHER" id="PTHR34615:SF1">
    <property type="entry name" value="PX DOMAIN-CONTAINING PROTEIN"/>
    <property type="match status" value="1"/>
</dbReference>
<proteinExistence type="predicted"/>
<keyword evidence="2" id="KW-0479">Metal-binding</keyword>
<dbReference type="InterPro" id="IPR027806">
    <property type="entry name" value="HARBI1_dom"/>
</dbReference>
<dbReference type="PANTHER" id="PTHR34615">
    <property type="entry name" value="PX DOMAIN-CONTAINING PROTEIN"/>
    <property type="match status" value="1"/>
</dbReference>
<reference evidence="5" key="1">
    <citation type="submission" date="2020-05" db="EMBL/GenBank/DDBJ databases">
        <title>Mycena genomes resolve the evolution of fungal bioluminescence.</title>
        <authorList>
            <person name="Tsai I.J."/>
        </authorList>
    </citation>
    <scope>NUCLEOTIDE SEQUENCE</scope>
    <source>
        <strain evidence="5">171206Taipei</strain>
    </source>
</reference>
<evidence type="ECO:0000256" key="3">
    <source>
        <dbReference type="SAM" id="SignalP"/>
    </source>
</evidence>
<feature type="domain" description="DDE Tnp4" evidence="4">
    <location>
        <begin position="168"/>
        <end position="312"/>
    </location>
</feature>
<evidence type="ECO:0000259" key="4">
    <source>
        <dbReference type="Pfam" id="PF13359"/>
    </source>
</evidence>
<dbReference type="Proteomes" id="UP000636479">
    <property type="component" value="Unassembled WGS sequence"/>
</dbReference>
<dbReference type="RefSeq" id="XP_037223597.1">
    <property type="nucleotide sequence ID" value="XM_037360712.1"/>
</dbReference>
<dbReference type="EMBL" id="JACAZF010000003">
    <property type="protein sequence ID" value="KAF7310147.1"/>
    <property type="molecule type" value="Genomic_DNA"/>
</dbReference>
<protein>
    <recommendedName>
        <fullName evidence="4">DDE Tnp4 domain-containing protein</fullName>
    </recommendedName>
</protein>